<comment type="caution">
    <text evidence="2">The sequence shown here is derived from an EMBL/GenBank/DDBJ whole genome shotgun (WGS) entry which is preliminary data.</text>
</comment>
<dbReference type="InterPro" id="IPR003607">
    <property type="entry name" value="HD/PDEase_dom"/>
</dbReference>
<accession>A0ABV6RB73</accession>
<feature type="domain" description="HD/PDEase" evidence="1">
    <location>
        <begin position="22"/>
        <end position="127"/>
    </location>
</feature>
<evidence type="ECO:0000313" key="3">
    <source>
        <dbReference type="Proteomes" id="UP001589793"/>
    </source>
</evidence>
<sequence>MQISVIAEPIARRAHIGQVDKTGHDYIEHPQRVADRAAIIAPAQLREEAVAAAWLHDVVEDTGVTLEDLAAAGMPPLVVEAVDRVTKRPGLPQPAYFAGIRAHPLALIVKTADLIDNTDPARVRLLDAATAQRLGAKYARSWTMLLGAAELPGAGAHGTGRA</sequence>
<dbReference type="Pfam" id="PF13328">
    <property type="entry name" value="HD_4"/>
    <property type="match status" value="1"/>
</dbReference>
<gene>
    <name evidence="2" type="ORF">ACFFF6_08755</name>
</gene>
<evidence type="ECO:0000313" key="2">
    <source>
        <dbReference type="EMBL" id="MFC0674041.1"/>
    </source>
</evidence>
<keyword evidence="3" id="KW-1185">Reference proteome</keyword>
<dbReference type="Proteomes" id="UP001589793">
    <property type="component" value="Unassembled WGS sequence"/>
</dbReference>
<dbReference type="CDD" id="cd00077">
    <property type="entry name" value="HDc"/>
    <property type="match status" value="1"/>
</dbReference>
<reference evidence="2 3" key="1">
    <citation type="submission" date="2024-09" db="EMBL/GenBank/DDBJ databases">
        <authorList>
            <person name="Sun Q."/>
            <person name="Mori K."/>
        </authorList>
    </citation>
    <scope>NUCLEOTIDE SEQUENCE [LARGE SCALE GENOMIC DNA]</scope>
    <source>
        <strain evidence="2 3">CICC 10874</strain>
    </source>
</reference>
<dbReference type="RefSeq" id="WP_376979975.1">
    <property type="nucleotide sequence ID" value="NZ_JBHLSV010000008.1"/>
</dbReference>
<dbReference type="SUPFAM" id="SSF109604">
    <property type="entry name" value="HD-domain/PDEase-like"/>
    <property type="match status" value="1"/>
</dbReference>
<organism evidence="2 3">
    <name type="scientific">Brachybacterium hainanense</name>
    <dbReference type="NCBI Taxonomy" id="1541174"/>
    <lineage>
        <taxon>Bacteria</taxon>
        <taxon>Bacillati</taxon>
        <taxon>Actinomycetota</taxon>
        <taxon>Actinomycetes</taxon>
        <taxon>Micrococcales</taxon>
        <taxon>Dermabacteraceae</taxon>
        <taxon>Brachybacterium</taxon>
    </lineage>
</organism>
<proteinExistence type="predicted"/>
<protein>
    <submittedName>
        <fullName evidence="2">HD domain-containing protein</fullName>
    </submittedName>
</protein>
<name>A0ABV6RB73_9MICO</name>
<dbReference type="Gene3D" id="1.10.3210.10">
    <property type="entry name" value="Hypothetical protein af1432"/>
    <property type="match status" value="1"/>
</dbReference>
<dbReference type="SMART" id="SM00471">
    <property type="entry name" value="HDc"/>
    <property type="match status" value="1"/>
</dbReference>
<evidence type="ECO:0000259" key="1">
    <source>
        <dbReference type="SMART" id="SM00471"/>
    </source>
</evidence>
<dbReference type="EMBL" id="JBHLSV010000008">
    <property type="protein sequence ID" value="MFC0674041.1"/>
    <property type="molecule type" value="Genomic_DNA"/>
</dbReference>